<dbReference type="AlphaFoldDB" id="W8PIA8"/>
<dbReference type="HOGENOM" id="CLU_2893452_0_0_2"/>
<dbReference type="Proteomes" id="UP000019434">
    <property type="component" value="Chromosome"/>
</dbReference>
<proteinExistence type="predicted"/>
<gene>
    <name evidence="1" type="ORF">BD01_0225</name>
</gene>
<dbReference type="STRING" id="195522.BD01_0225"/>
<sequence>MKVFEAEGVFVRYSEKEVEIRPGDKLVHRSEEPTELWWKLKEAVKGRKVKIIVYEVEE</sequence>
<name>W8PIA8_9EURY</name>
<evidence type="ECO:0000313" key="2">
    <source>
        <dbReference type="Proteomes" id="UP000019434"/>
    </source>
</evidence>
<accession>W8PIA8</accession>
<reference evidence="1 2" key="1">
    <citation type="submission" date="2014-02" db="EMBL/GenBank/DDBJ databases">
        <title>Genome Sequence of an Hyperthermophilic Archaeon, Thermococcus nautili 30-1, producing viral vesicles.</title>
        <authorList>
            <person name="Oberto J."/>
            <person name="Gaudin M."/>
            <person name="Cossu M."/>
            <person name="Gorlas A."/>
            <person name="Slesarev A."/>
            <person name="Marguet E."/>
            <person name="Forterre P."/>
        </authorList>
    </citation>
    <scope>NUCLEOTIDE SEQUENCE [LARGE SCALE GENOMIC DNA]</scope>
    <source>
        <strain evidence="1 2">30-1</strain>
    </source>
</reference>
<keyword evidence="2" id="KW-1185">Reference proteome</keyword>
<protein>
    <submittedName>
        <fullName evidence="1">Uncharacterized protein</fullName>
    </submittedName>
</protein>
<evidence type="ECO:0000313" key="1">
    <source>
        <dbReference type="EMBL" id="AHL21854.1"/>
    </source>
</evidence>
<dbReference type="eggNOG" id="arCOG05871">
    <property type="taxonomic scope" value="Archaea"/>
</dbReference>
<organism evidence="1 2">
    <name type="scientific">Thermococcus nautili</name>
    <dbReference type="NCBI Taxonomy" id="195522"/>
    <lineage>
        <taxon>Archaea</taxon>
        <taxon>Methanobacteriati</taxon>
        <taxon>Methanobacteriota</taxon>
        <taxon>Thermococci</taxon>
        <taxon>Thermococcales</taxon>
        <taxon>Thermococcaceae</taxon>
        <taxon>Thermococcus</taxon>
    </lineage>
</organism>
<dbReference type="EMBL" id="CP007264">
    <property type="protein sequence ID" value="AHL21854.1"/>
    <property type="molecule type" value="Genomic_DNA"/>
</dbReference>
<dbReference type="KEGG" id="tnu:BD01_0225"/>